<evidence type="ECO:0000256" key="1">
    <source>
        <dbReference type="SAM" id="MobiDB-lite"/>
    </source>
</evidence>
<dbReference type="STRING" id="36849.OXPF_34580"/>
<gene>
    <name evidence="2" type="ORF">OXPF_34580</name>
</gene>
<accession>A0A0P8W5S0</accession>
<proteinExistence type="predicted"/>
<reference evidence="2 3" key="1">
    <citation type="submission" date="2015-09" db="EMBL/GenBank/DDBJ databases">
        <title>Genome sequence of Oxobacter pfennigii DSM 3222.</title>
        <authorList>
            <person name="Poehlein A."/>
            <person name="Bengelsdorf F.R."/>
            <person name="Schiel-Bengelsdorf B."/>
            <person name="Duerre P."/>
            <person name="Daniel R."/>
        </authorList>
    </citation>
    <scope>NUCLEOTIDE SEQUENCE [LARGE SCALE GENOMIC DNA]</scope>
    <source>
        <strain evidence="2 3">DSM 3222</strain>
    </source>
</reference>
<sequence>MATYTSEQYLKAKDSLRDSKGNLPSGWGLAVDKILADPTYKAPSSGSDSSKITYGSGGNYTVDSGKSKTTKDSKGSTISSEVAQGRVILTDGNGNTTNLPASDSSGINNLISKGWKVSSQYGVYMDGSTTNGGGSSGGGYSSSQGSILTPNVSGTTSYDNYIQQLKDAQIKAGIAALDKSRSNALANISSQRADVAPRYYDSRNQLSTQSQLSAKNFAEYMAQRGTSAGAGAQASLLNNLGLQNSMTDLQNAQNREYADLDTQKTLANNAYQYDVAAVKSGAEAQAMEQMIAAQQQAAAQALEQQRYQQQLALSQRQWEAQQQQQSLENQFKQTQWENTLAQQEFSNYMAQQELELARQKAANTSSGSSQKQTTPQQMLDYYEQLWKLTGTVPTTTVNQFVPGGERMGIAGAPQARYSDSVQQVQQSLIPGVTPGSPYPLSESIRNSNYNAALNKAMEMMSVGTNPEMVKAYVSGSNISSQEAANILNILGIPR</sequence>
<organism evidence="2 3">
    <name type="scientific">Oxobacter pfennigii</name>
    <dbReference type="NCBI Taxonomy" id="36849"/>
    <lineage>
        <taxon>Bacteria</taxon>
        <taxon>Bacillati</taxon>
        <taxon>Bacillota</taxon>
        <taxon>Clostridia</taxon>
        <taxon>Eubacteriales</taxon>
        <taxon>Clostridiaceae</taxon>
        <taxon>Oxobacter</taxon>
    </lineage>
</organism>
<dbReference type="AlphaFoldDB" id="A0A0P8W5S0"/>
<dbReference type="EMBL" id="LKET01000045">
    <property type="protein sequence ID" value="KPU43026.1"/>
    <property type="molecule type" value="Genomic_DNA"/>
</dbReference>
<dbReference type="RefSeq" id="WP_054876452.1">
    <property type="nucleotide sequence ID" value="NZ_LKET01000045.1"/>
</dbReference>
<feature type="compositionally biased region" description="Polar residues" evidence="1">
    <location>
        <begin position="42"/>
        <end position="53"/>
    </location>
</feature>
<keyword evidence="3" id="KW-1185">Reference proteome</keyword>
<comment type="caution">
    <text evidence="2">The sequence shown here is derived from an EMBL/GenBank/DDBJ whole genome shotgun (WGS) entry which is preliminary data.</text>
</comment>
<feature type="compositionally biased region" description="Basic and acidic residues" evidence="1">
    <location>
        <begin position="65"/>
        <end position="74"/>
    </location>
</feature>
<evidence type="ECO:0000313" key="2">
    <source>
        <dbReference type="EMBL" id="KPU43026.1"/>
    </source>
</evidence>
<protein>
    <submittedName>
        <fullName evidence="2">Uncharacterized protein</fullName>
    </submittedName>
</protein>
<evidence type="ECO:0000313" key="3">
    <source>
        <dbReference type="Proteomes" id="UP000050326"/>
    </source>
</evidence>
<feature type="region of interest" description="Disordered" evidence="1">
    <location>
        <begin position="39"/>
        <end position="78"/>
    </location>
</feature>
<dbReference type="OrthoDB" id="2566281at2"/>
<dbReference type="Proteomes" id="UP000050326">
    <property type="component" value="Unassembled WGS sequence"/>
</dbReference>
<name>A0A0P8W5S0_9CLOT</name>